<dbReference type="PANTHER" id="PTHR43153">
    <property type="entry name" value="ELECTRON TRANSFER FLAVOPROTEIN ALPHA"/>
    <property type="match status" value="1"/>
</dbReference>
<keyword evidence="6 9" id="KW-0274">FAD</keyword>
<dbReference type="PIRSF" id="PIRSF000089">
    <property type="entry name" value="Electra_flavoP_a"/>
    <property type="match status" value="1"/>
</dbReference>
<evidence type="ECO:0000256" key="6">
    <source>
        <dbReference type="ARBA" id="ARBA00022827"/>
    </source>
</evidence>
<dbReference type="PANTHER" id="PTHR43153:SF1">
    <property type="entry name" value="ELECTRON TRANSFER FLAVOPROTEIN SUBUNIT ALPHA, MITOCHONDRIAL"/>
    <property type="match status" value="1"/>
</dbReference>
<evidence type="ECO:0000259" key="12">
    <source>
        <dbReference type="Pfam" id="PF01012"/>
    </source>
</evidence>
<dbReference type="InterPro" id="IPR014730">
    <property type="entry name" value="ETF_a/b_N"/>
</dbReference>
<evidence type="ECO:0000256" key="10">
    <source>
        <dbReference type="PIRSR" id="PIRSR000089-1"/>
    </source>
</evidence>
<name>A0A395RRE4_FUSSP</name>
<accession>A0A395RRE4</accession>
<dbReference type="FunFam" id="3.40.50.1220:FF:000001">
    <property type="entry name" value="Electron transfer flavoprotein, alpha subunit"/>
    <property type="match status" value="1"/>
</dbReference>
<feature type="binding site" evidence="10">
    <location>
        <position position="265"/>
    </location>
    <ligand>
        <name>FAD</name>
        <dbReference type="ChEBI" id="CHEBI:57692"/>
    </ligand>
</feature>
<dbReference type="PROSITE" id="PS00696">
    <property type="entry name" value="ETF_ALPHA"/>
    <property type="match status" value="1"/>
</dbReference>
<evidence type="ECO:0000256" key="5">
    <source>
        <dbReference type="ARBA" id="ARBA00022630"/>
    </source>
</evidence>
<dbReference type="EMBL" id="PXOF01000143">
    <property type="protein sequence ID" value="RGP62706.1"/>
    <property type="molecule type" value="Genomic_DNA"/>
</dbReference>
<feature type="binding site" evidence="10">
    <location>
        <begin position="227"/>
        <end position="231"/>
    </location>
    <ligand>
        <name>FAD</name>
        <dbReference type="ChEBI" id="CHEBI:57692"/>
    </ligand>
</feature>
<dbReference type="InterPro" id="IPR018206">
    <property type="entry name" value="ETF_asu_C_CS"/>
</dbReference>
<dbReference type="InterPro" id="IPR014729">
    <property type="entry name" value="Rossmann-like_a/b/a_fold"/>
</dbReference>
<comment type="similarity">
    <text evidence="2 9">Belongs to the ETF alpha-subunit/FixB family.</text>
</comment>
<dbReference type="AlphaFoldDB" id="A0A395RRE4"/>
<evidence type="ECO:0000256" key="2">
    <source>
        <dbReference type="ARBA" id="ARBA00005817"/>
    </source>
</evidence>
<feature type="binding site" evidence="10">
    <location>
        <position position="187"/>
    </location>
    <ligand>
        <name>FAD</name>
        <dbReference type="ChEBI" id="CHEBI:57692"/>
    </ligand>
</feature>
<evidence type="ECO:0000313" key="13">
    <source>
        <dbReference type="EMBL" id="RGP62706.1"/>
    </source>
</evidence>
<keyword evidence="7 9" id="KW-0249">Electron transport</keyword>
<feature type="domain" description="Electron transfer flavoprotein alpha/beta-subunit N-terminal" evidence="12">
    <location>
        <begin position="26"/>
        <end position="149"/>
    </location>
</feature>
<dbReference type="InterPro" id="IPR001308">
    <property type="entry name" value="ETF_a/FixB"/>
</dbReference>
<feature type="binding site" evidence="10">
    <location>
        <begin position="213"/>
        <end position="214"/>
    </location>
    <ligand>
        <name>FAD</name>
        <dbReference type="ChEBI" id="CHEBI:57692"/>
    </ligand>
</feature>
<gene>
    <name evidence="13" type="ORF">FSPOR_9093</name>
</gene>
<keyword evidence="4 9" id="KW-0813">Transport</keyword>
<evidence type="ECO:0000259" key="11">
    <source>
        <dbReference type="Pfam" id="PF00766"/>
    </source>
</evidence>
<feature type="domain" description="Electron transfer flavoprotein alpha subunit C-terminal" evidence="11">
    <location>
        <begin position="176"/>
        <end position="256"/>
    </location>
</feature>
<evidence type="ECO:0000256" key="4">
    <source>
        <dbReference type="ARBA" id="ARBA00022448"/>
    </source>
</evidence>
<reference evidence="13 14" key="1">
    <citation type="journal article" date="2018" name="PLoS Pathog.">
        <title>Evolution of structural diversity of trichothecenes, a family of toxins produced by plant pathogenic and entomopathogenic fungi.</title>
        <authorList>
            <person name="Proctor R.H."/>
            <person name="McCormick S.P."/>
            <person name="Kim H.S."/>
            <person name="Cardoza R.E."/>
            <person name="Stanley A.M."/>
            <person name="Lindo L."/>
            <person name="Kelly A."/>
            <person name="Brown D.W."/>
            <person name="Lee T."/>
            <person name="Vaughan M.M."/>
            <person name="Alexander N.J."/>
            <person name="Busman M."/>
            <person name="Gutierrez S."/>
        </authorList>
    </citation>
    <scope>NUCLEOTIDE SEQUENCE [LARGE SCALE GENOMIC DNA]</scope>
    <source>
        <strain evidence="13 14">NRRL 3299</strain>
    </source>
</reference>
<evidence type="ECO:0000313" key="14">
    <source>
        <dbReference type="Proteomes" id="UP000266152"/>
    </source>
</evidence>
<sequence length="298" mass="31243">MHGLTRTIAARLSVLPQRYISRSASTLAVLEVRNARLSSDSARTIAAASLLEGPVTALLVGANSIAASNSEAATMKGLTNLVTPAKAQKGDMRIAENCASLLAGYTREGKYTHVVAANSVFSRDVVIRAAALNGYQPISDVIPIQSEDNDRIAYSEAPRSTRWLKEDLIKSDRPELGTALRVVPGGRGLKSRVAFDQNIASLADSLGAAIGASRAAVDSGFADNSLQAGQTGKVVAPELYVAVGISGAIQHLAGMKDSKVIAAINKDADAPIFQVADIGLVRDLLEVVPELIQNLTCK</sequence>
<evidence type="ECO:0000256" key="3">
    <source>
        <dbReference type="ARBA" id="ARBA00011355"/>
    </source>
</evidence>
<dbReference type="Gene3D" id="3.40.50.620">
    <property type="entry name" value="HUPs"/>
    <property type="match status" value="1"/>
</dbReference>
<keyword evidence="14" id="KW-1185">Reference proteome</keyword>
<comment type="subunit">
    <text evidence="3 9">Heterodimer of an alpha and a beta subunit.</text>
</comment>
<evidence type="ECO:0000256" key="8">
    <source>
        <dbReference type="ARBA" id="ARBA00025416"/>
    </source>
</evidence>
<dbReference type="Proteomes" id="UP000266152">
    <property type="component" value="Unassembled WGS sequence"/>
</dbReference>
<dbReference type="GO" id="GO:0033539">
    <property type="term" value="P:fatty acid beta-oxidation using acyl-CoA dehydrogenase"/>
    <property type="evidence" value="ECO:0007669"/>
    <property type="project" value="TreeGrafter"/>
</dbReference>
<dbReference type="STRING" id="5514.A0A395RRE4"/>
<evidence type="ECO:0000256" key="9">
    <source>
        <dbReference type="PIRNR" id="PIRNR000089"/>
    </source>
</evidence>
<dbReference type="Pfam" id="PF00766">
    <property type="entry name" value="ETF_alpha"/>
    <property type="match status" value="1"/>
</dbReference>
<dbReference type="Pfam" id="PF01012">
    <property type="entry name" value="ETF"/>
    <property type="match status" value="1"/>
</dbReference>
<dbReference type="SUPFAM" id="SSF52467">
    <property type="entry name" value="DHS-like NAD/FAD-binding domain"/>
    <property type="match status" value="1"/>
</dbReference>
<comment type="subcellular location">
    <subcellularLocation>
        <location evidence="1 9">Mitochondrion matrix</location>
    </subcellularLocation>
</comment>
<dbReference type="InterPro" id="IPR029035">
    <property type="entry name" value="DHS-like_NAD/FAD-binding_dom"/>
</dbReference>
<organism evidence="13 14">
    <name type="scientific">Fusarium sporotrichioides</name>
    <dbReference type="NCBI Taxonomy" id="5514"/>
    <lineage>
        <taxon>Eukaryota</taxon>
        <taxon>Fungi</taxon>
        <taxon>Dikarya</taxon>
        <taxon>Ascomycota</taxon>
        <taxon>Pezizomycotina</taxon>
        <taxon>Sordariomycetes</taxon>
        <taxon>Hypocreomycetidae</taxon>
        <taxon>Hypocreales</taxon>
        <taxon>Nectriaceae</taxon>
        <taxon>Fusarium</taxon>
    </lineage>
</organism>
<keyword evidence="9" id="KW-0496">Mitochondrion</keyword>
<dbReference type="SUPFAM" id="SSF52402">
    <property type="entry name" value="Adenine nucleotide alpha hydrolases-like"/>
    <property type="match status" value="1"/>
</dbReference>
<feature type="binding site" evidence="10">
    <location>
        <begin position="244"/>
        <end position="251"/>
    </location>
    <ligand>
        <name>FAD</name>
        <dbReference type="ChEBI" id="CHEBI:57692"/>
    </ligand>
</feature>
<protein>
    <recommendedName>
        <fullName evidence="9">Probable electron transfer flavoprotein subunit alpha</fullName>
    </recommendedName>
</protein>
<dbReference type="GO" id="GO:0050660">
    <property type="term" value="F:flavin adenine dinucleotide binding"/>
    <property type="evidence" value="ECO:0007669"/>
    <property type="project" value="InterPro"/>
</dbReference>
<keyword evidence="5 9" id="KW-0285">Flavoprotein</keyword>
<dbReference type="GO" id="GO:0005759">
    <property type="term" value="C:mitochondrial matrix"/>
    <property type="evidence" value="ECO:0007669"/>
    <property type="project" value="UniProtKB-SubCell"/>
</dbReference>
<evidence type="ECO:0000256" key="7">
    <source>
        <dbReference type="ARBA" id="ARBA00022982"/>
    </source>
</evidence>
<evidence type="ECO:0000256" key="1">
    <source>
        <dbReference type="ARBA" id="ARBA00004305"/>
    </source>
</evidence>
<dbReference type="GO" id="GO:0009055">
    <property type="term" value="F:electron transfer activity"/>
    <property type="evidence" value="ECO:0007669"/>
    <property type="project" value="InterPro"/>
</dbReference>
<proteinExistence type="inferred from homology"/>
<dbReference type="InterPro" id="IPR014731">
    <property type="entry name" value="ETF_asu_C"/>
</dbReference>
<comment type="function">
    <text evidence="8 9">The electron transfer flavoprotein serves as a specific electron acceptor for several dehydrogenases, including five acyl-CoA dehydrogenases, glutaryl-CoA and sarcosine dehydrogenase. It transfers the electrons to the main mitochondrial respiratory chain via ETF-ubiquinone oxidoreductase (ETF dehydrogenase).</text>
</comment>
<dbReference type="Gene3D" id="3.40.50.1220">
    <property type="entry name" value="TPP-binding domain"/>
    <property type="match status" value="1"/>
</dbReference>
<comment type="cofactor">
    <cofactor evidence="9 10">
        <name>FAD</name>
        <dbReference type="ChEBI" id="CHEBI:57692"/>
    </cofactor>
    <text evidence="9 10">Binds 1 FAD per dimer.</text>
</comment>
<comment type="caution">
    <text evidence="13">The sequence shown here is derived from an EMBL/GenBank/DDBJ whole genome shotgun (WGS) entry which is preliminary data.</text>
</comment>